<feature type="compositionally biased region" description="Basic and acidic residues" evidence="1">
    <location>
        <begin position="179"/>
        <end position="203"/>
    </location>
</feature>
<feature type="compositionally biased region" description="Basic and acidic residues" evidence="1">
    <location>
        <begin position="125"/>
        <end position="138"/>
    </location>
</feature>
<accession>A0A5J4QAX5</accession>
<evidence type="ECO:0000313" key="3">
    <source>
        <dbReference type="Proteomes" id="UP000324800"/>
    </source>
</evidence>
<feature type="non-terminal residue" evidence="2">
    <location>
        <position position="203"/>
    </location>
</feature>
<evidence type="ECO:0000313" key="2">
    <source>
        <dbReference type="EMBL" id="KAA6318160.1"/>
    </source>
</evidence>
<feature type="region of interest" description="Disordered" evidence="1">
    <location>
        <begin position="60"/>
        <end position="203"/>
    </location>
</feature>
<organism evidence="2 3">
    <name type="scientific">Streblomastix strix</name>
    <dbReference type="NCBI Taxonomy" id="222440"/>
    <lineage>
        <taxon>Eukaryota</taxon>
        <taxon>Metamonada</taxon>
        <taxon>Preaxostyla</taxon>
        <taxon>Oxymonadida</taxon>
        <taxon>Streblomastigidae</taxon>
        <taxon>Streblomastix</taxon>
    </lineage>
</organism>
<comment type="caution">
    <text evidence="2">The sequence shown here is derived from an EMBL/GenBank/DDBJ whole genome shotgun (WGS) entry which is preliminary data.</text>
</comment>
<name>A0A5J4QAX5_9EUKA</name>
<dbReference type="Proteomes" id="UP000324800">
    <property type="component" value="Unassembled WGS sequence"/>
</dbReference>
<feature type="compositionally biased region" description="Acidic residues" evidence="1">
    <location>
        <begin position="139"/>
        <end position="148"/>
    </location>
</feature>
<reference evidence="2 3" key="1">
    <citation type="submission" date="2019-03" db="EMBL/GenBank/DDBJ databases">
        <title>Single cell metagenomics reveals metabolic interactions within the superorganism composed of flagellate Streblomastix strix and complex community of Bacteroidetes bacteria on its surface.</title>
        <authorList>
            <person name="Treitli S.C."/>
            <person name="Kolisko M."/>
            <person name="Husnik F."/>
            <person name="Keeling P."/>
            <person name="Hampl V."/>
        </authorList>
    </citation>
    <scope>NUCLEOTIDE SEQUENCE [LARGE SCALE GENOMIC DNA]</scope>
    <source>
        <strain evidence="2">ST1C</strain>
    </source>
</reference>
<protein>
    <submittedName>
        <fullName evidence="2">Uncharacterized protein</fullName>
    </submittedName>
</protein>
<dbReference type="AlphaFoldDB" id="A0A5J4QAX5"/>
<feature type="compositionally biased region" description="Basic and acidic residues" evidence="1">
    <location>
        <begin position="60"/>
        <end position="78"/>
    </location>
</feature>
<dbReference type="EMBL" id="SNRW01046347">
    <property type="protein sequence ID" value="KAA6318160.1"/>
    <property type="molecule type" value="Genomic_DNA"/>
</dbReference>
<proteinExistence type="predicted"/>
<gene>
    <name evidence="2" type="ORF">EZS28_054984</name>
</gene>
<sequence length="203" mass="23755">MIADGLAGLNLDDDVISLNVDGEYMTDDMKNKDGSNTIKSKKGKVSIEEMVKGNLQRALEKGKLARERDLERKRDEARQLTIMRLQEKEKKRERFHKAKASGGHIISHYGNGRYDESSSSDENENENKNKKDQDKKKDDDEDDEEDDDYLIKRKNKRISPLAQHPGQRISDFFTQQAKQRIEEEEKEQKRKDKIIQKKKEEFQ</sequence>
<evidence type="ECO:0000256" key="1">
    <source>
        <dbReference type="SAM" id="MobiDB-lite"/>
    </source>
</evidence>